<dbReference type="PROSITE" id="PS00889">
    <property type="entry name" value="CNMP_BINDING_2"/>
    <property type="match status" value="1"/>
</dbReference>
<keyword evidence="4" id="KW-1133">Transmembrane helix</keyword>
<dbReference type="InterPro" id="IPR050866">
    <property type="entry name" value="CNG_cation_channel"/>
</dbReference>
<dbReference type="OMA" id="FRVCMDH"/>
<dbReference type="PROSITE" id="PS00888">
    <property type="entry name" value="CNMP_BINDING_1"/>
    <property type="match status" value="1"/>
</dbReference>
<dbReference type="GO" id="GO:0044877">
    <property type="term" value="F:protein-containing complex binding"/>
    <property type="evidence" value="ECO:0007669"/>
    <property type="project" value="TreeGrafter"/>
</dbReference>
<dbReference type="FunFam" id="1.10.287.70:FF:000072">
    <property type="entry name" value="Cyclic nucleotide gated channel beta 3"/>
    <property type="match status" value="1"/>
</dbReference>
<sequence>MFWLAFVSMSFLYNAFAIPLRAAYPYQTEENLPIWMCFDYISDLIYLIDVIFVKTRIRFMKDGLPVKDVKVLAKRYLNSWQFKLCILSLMPTDLLYLTRLGPNSLFRLNRLLKITSYWEFFLIMDNVVKNPYAVRVLKTLLNLIYVIHVNSCVFYALSSWEGIGSNTFVYTGKGNAYLRCFYFATKLATSVGNTEDPTNVLENVFMLISWLKGVFIVAILLGQIRDIVATATKNREEFRNVMDDVMAYCNLIKLPDDGRLKVQHWFSYTWEEQKTLGEYAGHSSYTRCATILLSLDENKFLTSLPKKLRTELAISVHYDVLNKVQLFKDCDKALLRDLVLKLKPVLFLPGDYICKKGEIGKEMYIVSKGILEVIGGPNGTTVFATLREGSVFGEVSLLAIGGGNRRTADVRSKGFSNLFILSKDDLNEAIKDHPEAQKVLKHKARKLLRKHEVDVKDEKLDMEQTSVVTARPPTPKLLLTVAQVLNPNSPTGQQLLNRLSSISPPILNESLPNQRQFLSLNDAAKNHD</sequence>
<protein>
    <submittedName>
        <fullName evidence="12">Cyclic nucleotide-binding domain-containing protein</fullName>
    </submittedName>
</protein>
<dbReference type="Pfam" id="PF00520">
    <property type="entry name" value="Ion_trans"/>
    <property type="match status" value="1"/>
</dbReference>
<dbReference type="InterPro" id="IPR000595">
    <property type="entry name" value="cNMP-bd_dom"/>
</dbReference>
<evidence type="ECO:0000256" key="3">
    <source>
        <dbReference type="ARBA" id="ARBA00022692"/>
    </source>
</evidence>
<dbReference type="Gene3D" id="2.60.120.10">
    <property type="entry name" value="Jelly Rolls"/>
    <property type="match status" value="1"/>
</dbReference>
<dbReference type="AlphaFoldDB" id="A0A915KFY3"/>
<evidence type="ECO:0000256" key="5">
    <source>
        <dbReference type="ARBA" id="ARBA00023065"/>
    </source>
</evidence>
<keyword evidence="6" id="KW-0472">Membrane</keyword>
<evidence type="ECO:0000256" key="8">
    <source>
        <dbReference type="ARBA" id="ARBA00023303"/>
    </source>
</evidence>
<dbReference type="Proteomes" id="UP000887565">
    <property type="component" value="Unplaced"/>
</dbReference>
<feature type="domain" description="Cyclic nucleotide-binding" evidence="10">
    <location>
        <begin position="326"/>
        <end position="430"/>
    </location>
</feature>
<dbReference type="InterPro" id="IPR018490">
    <property type="entry name" value="cNMP-bd_dom_sf"/>
</dbReference>
<evidence type="ECO:0000256" key="7">
    <source>
        <dbReference type="ARBA" id="ARBA00023286"/>
    </source>
</evidence>
<keyword evidence="11" id="KW-1185">Reference proteome</keyword>
<dbReference type="Gene3D" id="1.10.287.70">
    <property type="match status" value="1"/>
</dbReference>
<dbReference type="PROSITE" id="PS50042">
    <property type="entry name" value="CNMP_BINDING_3"/>
    <property type="match status" value="1"/>
</dbReference>
<keyword evidence="3" id="KW-0812">Transmembrane</keyword>
<evidence type="ECO:0000256" key="9">
    <source>
        <dbReference type="SAM" id="SignalP"/>
    </source>
</evidence>
<accession>A0A915KFY3</accession>
<comment type="subcellular location">
    <subcellularLocation>
        <location evidence="1">Membrane</location>
        <topology evidence="1">Multi-pass membrane protein</topology>
    </subcellularLocation>
</comment>
<proteinExistence type="predicted"/>
<evidence type="ECO:0000256" key="4">
    <source>
        <dbReference type="ARBA" id="ARBA00022989"/>
    </source>
</evidence>
<dbReference type="SUPFAM" id="SSF81324">
    <property type="entry name" value="Voltage-gated potassium channels"/>
    <property type="match status" value="1"/>
</dbReference>
<evidence type="ECO:0000259" key="10">
    <source>
        <dbReference type="PROSITE" id="PS50042"/>
    </source>
</evidence>
<dbReference type="GO" id="GO:0005223">
    <property type="term" value="F:intracellularly cGMP-activated cation channel activity"/>
    <property type="evidence" value="ECO:0007669"/>
    <property type="project" value="TreeGrafter"/>
</dbReference>
<dbReference type="GO" id="GO:0005222">
    <property type="term" value="F:intracellularly cAMP-activated cation channel activity"/>
    <property type="evidence" value="ECO:0007669"/>
    <property type="project" value="TreeGrafter"/>
</dbReference>
<dbReference type="WBParaSite" id="nRc.2.0.1.t37642-RA">
    <property type="protein sequence ID" value="nRc.2.0.1.t37642-RA"/>
    <property type="gene ID" value="nRc.2.0.1.g37642"/>
</dbReference>
<dbReference type="PANTHER" id="PTHR45638">
    <property type="entry name" value="CYCLIC NUCLEOTIDE-GATED CATION CHANNEL SUBUNIT A"/>
    <property type="match status" value="1"/>
</dbReference>
<organism evidence="11 12">
    <name type="scientific">Romanomermis culicivorax</name>
    <name type="common">Nematode worm</name>
    <dbReference type="NCBI Taxonomy" id="13658"/>
    <lineage>
        <taxon>Eukaryota</taxon>
        <taxon>Metazoa</taxon>
        <taxon>Ecdysozoa</taxon>
        <taxon>Nematoda</taxon>
        <taxon>Enoplea</taxon>
        <taxon>Dorylaimia</taxon>
        <taxon>Mermithida</taxon>
        <taxon>Mermithoidea</taxon>
        <taxon>Mermithidae</taxon>
        <taxon>Romanomermis</taxon>
    </lineage>
</organism>
<dbReference type="InterPro" id="IPR005821">
    <property type="entry name" value="Ion_trans_dom"/>
</dbReference>
<dbReference type="InterPro" id="IPR018488">
    <property type="entry name" value="cNMP-bd_CS"/>
</dbReference>
<dbReference type="GO" id="GO:0030553">
    <property type="term" value="F:cGMP binding"/>
    <property type="evidence" value="ECO:0007669"/>
    <property type="project" value="TreeGrafter"/>
</dbReference>
<keyword evidence="7" id="KW-1071">Ligand-gated ion channel</keyword>
<feature type="chain" id="PRO_5037571398" evidence="9">
    <location>
        <begin position="18"/>
        <end position="528"/>
    </location>
</feature>
<keyword evidence="5" id="KW-0406">Ion transport</keyword>
<dbReference type="GO" id="GO:0005886">
    <property type="term" value="C:plasma membrane"/>
    <property type="evidence" value="ECO:0007669"/>
    <property type="project" value="TreeGrafter"/>
</dbReference>
<name>A0A915KFY3_ROMCU</name>
<dbReference type="PANTHER" id="PTHR45638:SF1">
    <property type="entry name" value="CYCLIC NUCLEOTIDE-GATED ION CHANNEL SUBUNIT B, ISOFORM A"/>
    <property type="match status" value="1"/>
</dbReference>
<evidence type="ECO:0000313" key="12">
    <source>
        <dbReference type="WBParaSite" id="nRc.2.0.1.t37642-RA"/>
    </source>
</evidence>
<dbReference type="Pfam" id="PF00027">
    <property type="entry name" value="cNMP_binding"/>
    <property type="match status" value="1"/>
</dbReference>
<evidence type="ECO:0000256" key="1">
    <source>
        <dbReference type="ARBA" id="ARBA00004141"/>
    </source>
</evidence>
<dbReference type="SMART" id="SM00100">
    <property type="entry name" value="cNMP"/>
    <property type="match status" value="1"/>
</dbReference>
<keyword evidence="2" id="KW-0813">Transport</keyword>
<keyword evidence="9" id="KW-0732">Signal</keyword>
<dbReference type="Gene3D" id="1.10.287.630">
    <property type="entry name" value="Helix hairpin bin"/>
    <property type="match status" value="1"/>
</dbReference>
<dbReference type="CDD" id="cd00038">
    <property type="entry name" value="CAP_ED"/>
    <property type="match status" value="1"/>
</dbReference>
<keyword evidence="8" id="KW-0407">Ion channel</keyword>
<evidence type="ECO:0000313" key="11">
    <source>
        <dbReference type="Proteomes" id="UP000887565"/>
    </source>
</evidence>
<dbReference type="InterPro" id="IPR014710">
    <property type="entry name" value="RmlC-like_jellyroll"/>
</dbReference>
<dbReference type="SUPFAM" id="SSF51206">
    <property type="entry name" value="cAMP-binding domain-like"/>
    <property type="match status" value="1"/>
</dbReference>
<evidence type="ECO:0000256" key="6">
    <source>
        <dbReference type="ARBA" id="ARBA00023136"/>
    </source>
</evidence>
<dbReference type="FunFam" id="2.60.120.10:FF:000078">
    <property type="entry name" value="Cyclic nucleotide-gated channel"/>
    <property type="match status" value="1"/>
</dbReference>
<feature type="signal peptide" evidence="9">
    <location>
        <begin position="1"/>
        <end position="17"/>
    </location>
</feature>
<dbReference type="GO" id="GO:0017071">
    <property type="term" value="C:intracellular cyclic nucleotide activated cation channel complex"/>
    <property type="evidence" value="ECO:0007669"/>
    <property type="project" value="TreeGrafter"/>
</dbReference>
<evidence type="ECO:0000256" key="2">
    <source>
        <dbReference type="ARBA" id="ARBA00022448"/>
    </source>
</evidence>
<reference evidence="12" key="1">
    <citation type="submission" date="2022-11" db="UniProtKB">
        <authorList>
            <consortium name="WormBaseParasite"/>
        </authorList>
    </citation>
    <scope>IDENTIFICATION</scope>
</reference>